<feature type="compositionally biased region" description="Polar residues" evidence="1">
    <location>
        <begin position="665"/>
        <end position="675"/>
    </location>
</feature>
<dbReference type="PANTHER" id="PTHR31355">
    <property type="entry name" value="MICROTUBULE-ASSOCIATED PROTEIN TORTIFOLIA1"/>
    <property type="match status" value="1"/>
</dbReference>
<dbReference type="GO" id="GO:0008017">
    <property type="term" value="F:microtubule binding"/>
    <property type="evidence" value="ECO:0007669"/>
    <property type="project" value="InterPro"/>
</dbReference>
<dbReference type="Gene3D" id="1.25.10.10">
    <property type="entry name" value="Leucine-rich Repeat Variant"/>
    <property type="match status" value="1"/>
</dbReference>
<dbReference type="Proteomes" id="UP001367508">
    <property type="component" value="Unassembled WGS sequence"/>
</dbReference>
<organism evidence="4 5">
    <name type="scientific">Canavalia gladiata</name>
    <name type="common">Sword bean</name>
    <name type="synonym">Dolichos gladiatus</name>
    <dbReference type="NCBI Taxonomy" id="3824"/>
    <lineage>
        <taxon>Eukaryota</taxon>
        <taxon>Viridiplantae</taxon>
        <taxon>Streptophyta</taxon>
        <taxon>Embryophyta</taxon>
        <taxon>Tracheophyta</taxon>
        <taxon>Spermatophyta</taxon>
        <taxon>Magnoliopsida</taxon>
        <taxon>eudicotyledons</taxon>
        <taxon>Gunneridae</taxon>
        <taxon>Pentapetalae</taxon>
        <taxon>rosids</taxon>
        <taxon>fabids</taxon>
        <taxon>Fabales</taxon>
        <taxon>Fabaceae</taxon>
        <taxon>Papilionoideae</taxon>
        <taxon>50 kb inversion clade</taxon>
        <taxon>NPAAA clade</taxon>
        <taxon>indigoferoid/millettioid clade</taxon>
        <taxon>Phaseoleae</taxon>
        <taxon>Canavalia</taxon>
    </lineage>
</organism>
<gene>
    <name evidence="4" type="ORF">VNO77_32842</name>
</gene>
<dbReference type="AlphaFoldDB" id="A0AAN9KDL1"/>
<dbReference type="Pfam" id="PF24714">
    <property type="entry name" value="TOR1L1_N"/>
    <property type="match status" value="1"/>
</dbReference>
<reference evidence="4 5" key="1">
    <citation type="submission" date="2024-01" db="EMBL/GenBank/DDBJ databases">
        <title>The genomes of 5 underutilized Papilionoideae crops provide insights into root nodulation and disease resistanc.</title>
        <authorList>
            <person name="Jiang F."/>
        </authorList>
    </citation>
    <scope>NUCLEOTIDE SEQUENCE [LARGE SCALE GENOMIC DNA]</scope>
    <source>
        <strain evidence="4">LVBAO_FW01</strain>
        <tissue evidence="4">Leaves</tissue>
    </source>
</reference>
<dbReference type="Pfam" id="PF24713">
    <property type="entry name" value="TOR1L1_C"/>
    <property type="match status" value="1"/>
</dbReference>
<dbReference type="EMBL" id="JAYMYQ010000008">
    <property type="protein sequence ID" value="KAK7314323.1"/>
    <property type="molecule type" value="Genomic_DNA"/>
</dbReference>
<feature type="compositionally biased region" description="Polar residues" evidence="1">
    <location>
        <begin position="590"/>
        <end position="604"/>
    </location>
</feature>
<evidence type="ECO:0000259" key="3">
    <source>
        <dbReference type="Pfam" id="PF24714"/>
    </source>
</evidence>
<feature type="domain" description="TORTIFOLIA1/SINE1-2 N-terminal" evidence="3">
    <location>
        <begin position="11"/>
        <end position="287"/>
    </location>
</feature>
<protein>
    <recommendedName>
        <fullName evidence="6">TOG domain-containing protein</fullName>
    </recommendedName>
</protein>
<dbReference type="InterPro" id="IPR057599">
    <property type="entry name" value="TORTIFOLIA1/TORL1-2_C"/>
</dbReference>
<dbReference type="InterPro" id="IPR011989">
    <property type="entry name" value="ARM-like"/>
</dbReference>
<comment type="caution">
    <text evidence="4">The sequence shown here is derived from an EMBL/GenBank/DDBJ whole genome shotgun (WGS) entry which is preliminary data.</text>
</comment>
<feature type="region of interest" description="Disordered" evidence="1">
    <location>
        <begin position="295"/>
        <end position="321"/>
    </location>
</feature>
<evidence type="ECO:0000256" key="1">
    <source>
        <dbReference type="SAM" id="MobiDB-lite"/>
    </source>
</evidence>
<accession>A0AAN9KDL1</accession>
<dbReference type="GO" id="GO:0005874">
    <property type="term" value="C:microtubule"/>
    <property type="evidence" value="ECO:0007669"/>
    <property type="project" value="InterPro"/>
</dbReference>
<dbReference type="InterPro" id="IPR033337">
    <property type="entry name" value="TORTIFOLIA1/SINE1-2"/>
</dbReference>
<feature type="region of interest" description="Disordered" evidence="1">
    <location>
        <begin position="655"/>
        <end position="675"/>
    </location>
</feature>
<feature type="domain" description="TORTIFOLIA1/TORL1-2 C-terminal" evidence="2">
    <location>
        <begin position="683"/>
        <end position="812"/>
    </location>
</feature>
<evidence type="ECO:0000313" key="5">
    <source>
        <dbReference type="Proteomes" id="UP001367508"/>
    </source>
</evidence>
<dbReference type="SUPFAM" id="SSF48371">
    <property type="entry name" value="ARM repeat"/>
    <property type="match status" value="1"/>
</dbReference>
<evidence type="ECO:0000259" key="2">
    <source>
        <dbReference type="Pfam" id="PF24713"/>
    </source>
</evidence>
<feature type="region of interest" description="Disordered" evidence="1">
    <location>
        <begin position="562"/>
        <end position="581"/>
    </location>
</feature>
<evidence type="ECO:0008006" key="6">
    <source>
        <dbReference type="Google" id="ProtNLM"/>
    </source>
</evidence>
<proteinExistence type="predicted"/>
<dbReference type="InterPro" id="IPR057600">
    <property type="entry name" value="TORTIFOLIA1/SINE1-2_N"/>
</dbReference>
<evidence type="ECO:0000313" key="4">
    <source>
        <dbReference type="EMBL" id="KAK7314323.1"/>
    </source>
</evidence>
<keyword evidence="5" id="KW-1185">Reference proteome</keyword>
<sequence length="818" mass="91390">MKKAQGQANWELKHRIVGALNKVGDRDTQQIGMDELERMAHGLRGEGIWAFVSCILDTDSEQKTAIRKECIRLMGTLASFYEAGLILPHLPKMVVSIVKRLRDPDSVVRDVCVHTVALLASKLVNNNNDKDKAFLLLARPIFEALGEQNKHVQSGSALCLARIIDNTLHPPLSLLHKMLTRTLKMLKNPHFMAKPALLELTRSIIQVGGAPTQNILSAAIGSIQEALKDTDWTTRKAASLALGDIGLSGASFLACFRASCIQSLESCRFDKVKPVRDAVLQALKYWTILPCPDTPEPSETGSSLKENICRGDSSDLSSTTESRQWDLKLQKVNMKSNTGRIPLSNRKTCKNYVRNPHHIKPDDWHVEVAVPRPHSVAEFQNEESESCSVTKPLETMSADVTSMQDVGYEYVPMDDKQECSSVSNLATHNFETKFLSASNDCFINSELQKPITRTQQFGEEISSDEQVYSMTMQHPRSSDSRVTEPSRQSTHECCMQITNEMICIQNQLSDFEVKQANMMHQLQMFTSGIMDALSTIQSRMEGLENVFDRLSQESLQVGRHSYPENSKLGRQSENVASPRFSICTPRPSVEINNKQSGSMSVKNSESWERKTFSRSQPRIHAGDSLDMWTGYRVKSARKFAEKDVLNSLAKDTKSMGSTKKDAIHSSATRTNARNGCSESNTNYWKCVKRLLCEGDINSAYMEALCASDELVLVELLNKTGPVIECLSVKTVNVLLSTLASYLQEGKLFNTVVPWLQQIVEMSTIHGPNCIALSIEVKKQLLTAIQEAMNLHIFSHAERGRATELVLKLHHIWGKITES</sequence>
<dbReference type="InterPro" id="IPR016024">
    <property type="entry name" value="ARM-type_fold"/>
</dbReference>
<name>A0AAN9KDL1_CANGL</name>
<dbReference type="PANTHER" id="PTHR31355:SF22">
    <property type="entry name" value="TORTIFOLIA1-LIKE PROTEIN 2"/>
    <property type="match status" value="1"/>
</dbReference>
<feature type="region of interest" description="Disordered" evidence="1">
    <location>
        <begin position="586"/>
        <end position="615"/>
    </location>
</feature>